<dbReference type="EMBL" id="JXTB01000511">
    <property type="protein sequence ID" value="PON37949.1"/>
    <property type="molecule type" value="Genomic_DNA"/>
</dbReference>
<dbReference type="Proteomes" id="UP000237105">
    <property type="component" value="Unassembled WGS sequence"/>
</dbReference>
<dbReference type="AlphaFoldDB" id="A0A2P5AN31"/>
<dbReference type="STRING" id="3476.A0A2P5AN31"/>
<sequence length="266" mass="30577">MGAHETTSIIKRSCEDFCTGVTLYNLIDIDIQGPHHTWHSSKGGQIVMSRLGRAFSNEAFLEYWSQLASFKDLVHKVWSHPAFGSPMSILVKKLKDLKCALKFWNWQHLSIEGLFDDLLPQESDALSSLDNFLLQEEAYLWEQSRVKWLKEGDQNSSFFHNMVKRRKAKKTLSHMKIGENVVEDLHLISNHIQSCYSDLFAESHNHVRDFSMVQEVILNLVSSSENAELCRVPNEEKIRLTAFEMDALSQSQIVFLGSFFGLVRIL</sequence>
<gene>
    <name evidence="1" type="ORF">PanWU01x14_316290</name>
</gene>
<evidence type="ECO:0000313" key="1">
    <source>
        <dbReference type="EMBL" id="PON37949.1"/>
    </source>
</evidence>
<comment type="caution">
    <text evidence="1">The sequence shown here is derived from an EMBL/GenBank/DDBJ whole genome shotgun (WGS) entry which is preliminary data.</text>
</comment>
<evidence type="ECO:0000313" key="2">
    <source>
        <dbReference type="Proteomes" id="UP000237105"/>
    </source>
</evidence>
<reference evidence="2" key="1">
    <citation type="submission" date="2016-06" db="EMBL/GenBank/DDBJ databases">
        <title>Parallel loss of symbiosis genes in relatives of nitrogen-fixing non-legume Parasponia.</title>
        <authorList>
            <person name="Van Velzen R."/>
            <person name="Holmer R."/>
            <person name="Bu F."/>
            <person name="Rutten L."/>
            <person name="Van Zeijl A."/>
            <person name="Liu W."/>
            <person name="Santuari L."/>
            <person name="Cao Q."/>
            <person name="Sharma T."/>
            <person name="Shen D."/>
            <person name="Roswanjaya Y."/>
            <person name="Wardhani T."/>
            <person name="Kalhor M.S."/>
            <person name="Jansen J."/>
            <person name="Van den Hoogen J."/>
            <person name="Gungor B."/>
            <person name="Hartog M."/>
            <person name="Hontelez J."/>
            <person name="Verver J."/>
            <person name="Yang W.-C."/>
            <person name="Schijlen E."/>
            <person name="Repin R."/>
            <person name="Schilthuizen M."/>
            <person name="Schranz E."/>
            <person name="Heidstra R."/>
            <person name="Miyata K."/>
            <person name="Fedorova E."/>
            <person name="Kohlen W."/>
            <person name="Bisseling T."/>
            <person name="Smit S."/>
            <person name="Geurts R."/>
        </authorList>
    </citation>
    <scope>NUCLEOTIDE SEQUENCE [LARGE SCALE GENOMIC DNA]</scope>
    <source>
        <strain evidence="2">cv. WU1-14</strain>
    </source>
</reference>
<organism evidence="1 2">
    <name type="scientific">Parasponia andersonii</name>
    <name type="common">Sponia andersonii</name>
    <dbReference type="NCBI Taxonomy" id="3476"/>
    <lineage>
        <taxon>Eukaryota</taxon>
        <taxon>Viridiplantae</taxon>
        <taxon>Streptophyta</taxon>
        <taxon>Embryophyta</taxon>
        <taxon>Tracheophyta</taxon>
        <taxon>Spermatophyta</taxon>
        <taxon>Magnoliopsida</taxon>
        <taxon>eudicotyledons</taxon>
        <taxon>Gunneridae</taxon>
        <taxon>Pentapetalae</taxon>
        <taxon>rosids</taxon>
        <taxon>fabids</taxon>
        <taxon>Rosales</taxon>
        <taxon>Cannabaceae</taxon>
        <taxon>Parasponia</taxon>
    </lineage>
</organism>
<protein>
    <submittedName>
        <fullName evidence="1">Uncharacterized protein</fullName>
    </submittedName>
</protein>
<keyword evidence="2" id="KW-1185">Reference proteome</keyword>
<name>A0A2P5AN31_PARAD</name>
<accession>A0A2P5AN31</accession>
<proteinExistence type="predicted"/>
<dbReference type="OrthoDB" id="1194564at2759"/>